<evidence type="ECO:0000313" key="2">
    <source>
        <dbReference type="Proteomes" id="UP001301350"/>
    </source>
</evidence>
<organism evidence="1 2">
    <name type="scientific">Cyanidium caldarium</name>
    <name type="common">Red alga</name>
    <dbReference type="NCBI Taxonomy" id="2771"/>
    <lineage>
        <taxon>Eukaryota</taxon>
        <taxon>Rhodophyta</taxon>
        <taxon>Bangiophyceae</taxon>
        <taxon>Cyanidiales</taxon>
        <taxon>Cyanidiaceae</taxon>
        <taxon>Cyanidium</taxon>
    </lineage>
</organism>
<comment type="caution">
    <text evidence="1">The sequence shown here is derived from an EMBL/GenBank/DDBJ whole genome shotgun (WGS) entry which is preliminary data.</text>
</comment>
<keyword evidence="2" id="KW-1185">Reference proteome</keyword>
<dbReference type="InterPro" id="IPR018616">
    <property type="entry name" value="GUCD1"/>
</dbReference>
<proteinExistence type="predicted"/>
<evidence type="ECO:0000313" key="1">
    <source>
        <dbReference type="EMBL" id="KAK4534397.1"/>
    </source>
</evidence>
<sequence length="278" mass="31306">MRWPRLRVFHGREHGLESASRRATGSRDDASWCALGRVPRHVPQRHSWDCGLACVALVLECRGWRPIPLSMLMARAGTRSVWSIDLVHVLRTFGVRPLLFYTSCAGVRPEYARLAFYQRHLKRDTGRVRERFAQAEADGTVIELRELSSADLVRLVCEGVTLPTKTAASHTKALVIALVDQRYLLRQYAALAPKRWWQRLWPASDPLVGDAAVSPAHVLPSESFVGHYVVILGYDGLRDEYLLNDPAQRTHPCRVPRLLLDVARSAYGTDGDTIVIPL</sequence>
<dbReference type="PANTHER" id="PTHR31400">
    <property type="entry name" value="GUANYLYL CYCLASE DOMAIN CONTAINING PROTEIN 1 GUCD1"/>
    <property type="match status" value="1"/>
</dbReference>
<name>A0AAV9IQ87_CYACA</name>
<dbReference type="Pfam" id="PF09778">
    <property type="entry name" value="Guanylate_cyc_2"/>
    <property type="match status" value="1"/>
</dbReference>
<protein>
    <recommendedName>
        <fullName evidence="3">Guanylyl cyclase</fullName>
    </recommendedName>
</protein>
<dbReference type="AlphaFoldDB" id="A0AAV9IQ87"/>
<accession>A0AAV9IQ87</accession>
<dbReference type="EMBL" id="JANCYW010000001">
    <property type="protein sequence ID" value="KAK4534397.1"/>
    <property type="molecule type" value="Genomic_DNA"/>
</dbReference>
<reference evidence="1 2" key="1">
    <citation type="submission" date="2022-07" db="EMBL/GenBank/DDBJ databases">
        <title>Genome-wide signatures of adaptation to extreme environments.</title>
        <authorList>
            <person name="Cho C.H."/>
            <person name="Yoon H.S."/>
        </authorList>
    </citation>
    <scope>NUCLEOTIDE SEQUENCE [LARGE SCALE GENOMIC DNA]</scope>
    <source>
        <strain evidence="1 2">DBV 063 E5</strain>
    </source>
</reference>
<gene>
    <name evidence="1" type="ORF">CDCA_CDCA01G0422</name>
</gene>
<evidence type="ECO:0008006" key="3">
    <source>
        <dbReference type="Google" id="ProtNLM"/>
    </source>
</evidence>
<dbReference type="Proteomes" id="UP001301350">
    <property type="component" value="Unassembled WGS sequence"/>
</dbReference>
<dbReference type="PANTHER" id="PTHR31400:SF1">
    <property type="entry name" value="PROTEIN GUCD1"/>
    <property type="match status" value="1"/>
</dbReference>